<evidence type="ECO:0000313" key="2">
    <source>
        <dbReference type="Proteomes" id="UP001208794"/>
    </source>
</evidence>
<dbReference type="EMBL" id="JAMQPR010000001">
    <property type="protein sequence ID" value="MCW7503612.1"/>
    <property type="molecule type" value="Genomic_DNA"/>
</dbReference>
<gene>
    <name evidence="1" type="ORF">ND855_05700</name>
</gene>
<accession>A0ABT3M6F2</accession>
<proteinExistence type="predicted"/>
<dbReference type="Proteomes" id="UP001208794">
    <property type="component" value="Unassembled WGS sequence"/>
</dbReference>
<dbReference type="RefSeq" id="WP_265357560.1">
    <property type="nucleotide sequence ID" value="NZ_JAMQPR010000001.1"/>
</dbReference>
<reference evidence="1 2" key="1">
    <citation type="submission" date="2022-06" db="EMBL/GenBank/DDBJ databases">
        <title>Leptospira isolates from biofilms formed at urban environments.</title>
        <authorList>
            <person name="Ribeiro P.S."/>
            <person name="Sousa T."/>
            <person name="Carvalho N."/>
            <person name="Aburjaile F."/>
            <person name="Neves F."/>
            <person name="Oliveira D."/>
            <person name="Blanco L."/>
            <person name="Lima J."/>
            <person name="Costa F."/>
            <person name="Brenig B."/>
            <person name="Soares S."/>
            <person name="Ramos R."/>
            <person name="Goes-Neto A."/>
            <person name="Matiuzzi M."/>
            <person name="Azevedo V."/>
            <person name="Ristow P."/>
        </authorList>
    </citation>
    <scope>NUCLEOTIDE SEQUENCE [LARGE SCALE GENOMIC DNA]</scope>
    <source>
        <strain evidence="1 2">VSF14</strain>
    </source>
</reference>
<keyword evidence="2" id="KW-1185">Reference proteome</keyword>
<organism evidence="1 2">
    <name type="scientific">Leptospira paudalimensis</name>
    <dbReference type="NCBI Taxonomy" id="2950024"/>
    <lineage>
        <taxon>Bacteria</taxon>
        <taxon>Pseudomonadati</taxon>
        <taxon>Spirochaetota</taxon>
        <taxon>Spirochaetia</taxon>
        <taxon>Leptospirales</taxon>
        <taxon>Leptospiraceae</taxon>
        <taxon>Leptospira</taxon>
    </lineage>
</organism>
<comment type="caution">
    <text evidence="1">The sequence shown here is derived from an EMBL/GenBank/DDBJ whole genome shotgun (WGS) entry which is preliminary data.</text>
</comment>
<protein>
    <recommendedName>
        <fullName evidence="3">DUF5683 domain-containing protein</fullName>
    </recommendedName>
</protein>
<name>A0ABT3M6F2_9LEPT</name>
<evidence type="ECO:0008006" key="3">
    <source>
        <dbReference type="Google" id="ProtNLM"/>
    </source>
</evidence>
<dbReference type="NCBIfam" id="NF047433">
    <property type="entry name" value="Lepto_7_Nterm"/>
    <property type="match status" value="1"/>
</dbReference>
<evidence type="ECO:0000313" key="1">
    <source>
        <dbReference type="EMBL" id="MCW7503612.1"/>
    </source>
</evidence>
<sequence>MKLNFKLSLFLLGNLFLTGSLFSETIILKTGKTFFGRVIEQNRDFLKLKETNGNVLQFQKTEILKVTYKDLNTKEIKKIIDVETKKNQSSLNQVTETNEKFDLNSKKENLTDSSIEKPSPLTPKKIRWEVVGRSAILPGWGQYHWNEPIRGSLYILSFLGAAVHYNQAWNLHKEAKSEYQNDFRSLVIFTSGSSGFLLNLVDKNNLASEYRRTGNNLNTASDILIGVFLINLIDSMLYRGEKEDRLFTSNGRRQGFYANAGVTQPNRFDLDSKDQKFGQGSVEYKLGYTWVF</sequence>